<dbReference type="GO" id="GO:0003887">
    <property type="term" value="F:DNA-directed DNA polymerase activity"/>
    <property type="evidence" value="ECO:0007669"/>
    <property type="project" value="UniProtKB-KW"/>
</dbReference>
<evidence type="ECO:0000259" key="16">
    <source>
        <dbReference type="PROSITE" id="PS50994"/>
    </source>
</evidence>
<keyword evidence="5" id="KW-0255">Endonuclease</keyword>
<comment type="catalytic activity">
    <reaction evidence="14">
        <text>DNA(n) + a 2'-deoxyribonucleoside 5'-triphosphate = DNA(n+1) + diphosphate</text>
        <dbReference type="Rhea" id="RHEA:22508"/>
        <dbReference type="Rhea" id="RHEA-COMP:17339"/>
        <dbReference type="Rhea" id="RHEA-COMP:17340"/>
        <dbReference type="ChEBI" id="CHEBI:33019"/>
        <dbReference type="ChEBI" id="CHEBI:61560"/>
        <dbReference type="ChEBI" id="CHEBI:173112"/>
        <dbReference type="EC" id="2.7.7.7"/>
    </reaction>
</comment>
<evidence type="ECO:0000256" key="5">
    <source>
        <dbReference type="ARBA" id="ARBA00022759"/>
    </source>
</evidence>
<dbReference type="InterPro" id="IPR012337">
    <property type="entry name" value="RNaseH-like_sf"/>
</dbReference>
<dbReference type="GO" id="GO:0046872">
    <property type="term" value="F:metal ion binding"/>
    <property type="evidence" value="ECO:0007669"/>
    <property type="project" value="UniProtKB-KW"/>
</dbReference>
<keyword evidence="3" id="KW-0540">Nuclease</keyword>
<dbReference type="PANTHER" id="PTHR42648:SF11">
    <property type="entry name" value="TRANSPOSON TY4-P GAG-POL POLYPROTEIN"/>
    <property type="match status" value="1"/>
</dbReference>
<comment type="caution">
    <text evidence="17">The sequence shown here is derived from an EMBL/GenBank/DDBJ whole genome shotgun (WGS) entry which is preliminary data.</text>
</comment>
<proteinExistence type="predicted"/>
<keyword evidence="1" id="KW-0815">Transposition</keyword>
<organism evidence="17 18">
    <name type="scientific">Puccinia coronata f. sp. avenae</name>
    <dbReference type="NCBI Taxonomy" id="200324"/>
    <lineage>
        <taxon>Eukaryota</taxon>
        <taxon>Fungi</taxon>
        <taxon>Dikarya</taxon>
        <taxon>Basidiomycota</taxon>
        <taxon>Pucciniomycotina</taxon>
        <taxon>Pucciniomycetes</taxon>
        <taxon>Pucciniales</taxon>
        <taxon>Pucciniaceae</taxon>
        <taxon>Puccinia</taxon>
    </lineage>
</organism>
<evidence type="ECO:0000256" key="2">
    <source>
        <dbReference type="ARBA" id="ARBA00022695"/>
    </source>
</evidence>
<evidence type="ECO:0000256" key="11">
    <source>
        <dbReference type="ARBA" id="ARBA00022932"/>
    </source>
</evidence>
<keyword evidence="7" id="KW-0460">Magnesium</keyword>
<keyword evidence="4" id="KW-0479">Metal-binding</keyword>
<keyword evidence="2" id="KW-0548">Nucleotidyltransferase</keyword>
<dbReference type="GO" id="GO:0005634">
    <property type="term" value="C:nucleus"/>
    <property type="evidence" value="ECO:0007669"/>
    <property type="project" value="UniProtKB-ARBA"/>
</dbReference>
<feature type="compositionally biased region" description="Polar residues" evidence="15">
    <location>
        <begin position="309"/>
        <end position="330"/>
    </location>
</feature>
<evidence type="ECO:0000256" key="1">
    <source>
        <dbReference type="ARBA" id="ARBA00022578"/>
    </source>
</evidence>
<evidence type="ECO:0000256" key="4">
    <source>
        <dbReference type="ARBA" id="ARBA00022723"/>
    </source>
</evidence>
<evidence type="ECO:0000256" key="15">
    <source>
        <dbReference type="SAM" id="MobiDB-lite"/>
    </source>
</evidence>
<dbReference type="GO" id="GO:0003723">
    <property type="term" value="F:RNA binding"/>
    <property type="evidence" value="ECO:0007669"/>
    <property type="project" value="UniProtKB-KW"/>
</dbReference>
<keyword evidence="11" id="KW-0239">DNA-directed DNA polymerase</keyword>
<dbReference type="InterPro" id="IPR057670">
    <property type="entry name" value="SH3_retrovirus"/>
</dbReference>
<dbReference type="GO" id="GO:0004519">
    <property type="term" value="F:endonuclease activity"/>
    <property type="evidence" value="ECO:0007669"/>
    <property type="project" value="UniProtKB-KW"/>
</dbReference>
<dbReference type="InterPro" id="IPR039537">
    <property type="entry name" value="Retrotran_Ty1/copia-like"/>
</dbReference>
<dbReference type="Pfam" id="PF25597">
    <property type="entry name" value="SH3_retrovirus"/>
    <property type="match status" value="1"/>
</dbReference>
<evidence type="ECO:0000256" key="3">
    <source>
        <dbReference type="ARBA" id="ARBA00022722"/>
    </source>
</evidence>
<keyword evidence="11" id="KW-0808">Transferase</keyword>
<dbReference type="GO" id="GO:0006310">
    <property type="term" value="P:DNA recombination"/>
    <property type="evidence" value="ECO:0007669"/>
    <property type="project" value="UniProtKB-KW"/>
</dbReference>
<reference evidence="17 18" key="1">
    <citation type="submission" date="2017-11" db="EMBL/GenBank/DDBJ databases">
        <title>De novo assembly and phasing of dikaryotic genomes from two isolates of Puccinia coronata f. sp. avenae, the causal agent of oat crown rust.</title>
        <authorList>
            <person name="Miller M.E."/>
            <person name="Zhang Y."/>
            <person name="Omidvar V."/>
            <person name="Sperschneider J."/>
            <person name="Schwessinger B."/>
            <person name="Raley C."/>
            <person name="Palmer J.M."/>
            <person name="Garnica D."/>
            <person name="Upadhyaya N."/>
            <person name="Rathjen J."/>
            <person name="Taylor J.M."/>
            <person name="Park R.F."/>
            <person name="Dodds P.N."/>
            <person name="Hirsch C.D."/>
            <person name="Kianian S.F."/>
            <person name="Figueroa M."/>
        </authorList>
    </citation>
    <scope>NUCLEOTIDE SEQUENCE [LARGE SCALE GENOMIC DNA]</scope>
    <source>
        <strain evidence="17">12SD80</strain>
    </source>
</reference>
<keyword evidence="10" id="KW-0695">RNA-directed DNA polymerase</keyword>
<dbReference type="GO" id="GO:0016787">
    <property type="term" value="F:hydrolase activity"/>
    <property type="evidence" value="ECO:0007669"/>
    <property type="project" value="UniProtKB-KW"/>
</dbReference>
<dbReference type="Gene3D" id="3.30.420.10">
    <property type="entry name" value="Ribonuclease H-like superfamily/Ribonuclease H"/>
    <property type="match status" value="1"/>
</dbReference>
<dbReference type="PROSITE" id="PS50994">
    <property type="entry name" value="INTEGRASE"/>
    <property type="match status" value="1"/>
</dbReference>
<dbReference type="EMBL" id="PGCI01000056">
    <property type="protein sequence ID" value="PLW44625.1"/>
    <property type="molecule type" value="Genomic_DNA"/>
</dbReference>
<dbReference type="GO" id="GO:0003964">
    <property type="term" value="F:RNA-directed DNA polymerase activity"/>
    <property type="evidence" value="ECO:0007669"/>
    <property type="project" value="UniProtKB-KW"/>
</dbReference>
<keyword evidence="12" id="KW-0233">DNA recombination</keyword>
<evidence type="ECO:0000256" key="7">
    <source>
        <dbReference type="ARBA" id="ARBA00022842"/>
    </source>
</evidence>
<evidence type="ECO:0000256" key="13">
    <source>
        <dbReference type="ARBA" id="ARBA00048173"/>
    </source>
</evidence>
<protein>
    <recommendedName>
        <fullName evidence="16">Integrase catalytic domain-containing protein</fullName>
    </recommendedName>
</protein>
<evidence type="ECO:0000256" key="10">
    <source>
        <dbReference type="ARBA" id="ARBA00022918"/>
    </source>
</evidence>
<dbReference type="InterPro" id="IPR001584">
    <property type="entry name" value="Integrase_cat-core"/>
</dbReference>
<evidence type="ECO:0000256" key="8">
    <source>
        <dbReference type="ARBA" id="ARBA00022884"/>
    </source>
</evidence>
<comment type="catalytic activity">
    <reaction evidence="13">
        <text>DNA(n) + a 2'-deoxyribonucleoside 5'-triphosphate = DNA(n+1) + diphosphate</text>
        <dbReference type="Rhea" id="RHEA:22508"/>
        <dbReference type="Rhea" id="RHEA-COMP:17339"/>
        <dbReference type="Rhea" id="RHEA-COMP:17340"/>
        <dbReference type="ChEBI" id="CHEBI:33019"/>
        <dbReference type="ChEBI" id="CHEBI:61560"/>
        <dbReference type="ChEBI" id="CHEBI:173112"/>
        <dbReference type="EC" id="2.7.7.49"/>
    </reaction>
</comment>
<dbReference type="AlphaFoldDB" id="A0A2N5V3Q1"/>
<evidence type="ECO:0000256" key="12">
    <source>
        <dbReference type="ARBA" id="ARBA00023172"/>
    </source>
</evidence>
<dbReference type="InterPro" id="IPR036397">
    <property type="entry name" value="RNaseH_sf"/>
</dbReference>
<sequence length="492" mass="54436">MRLLAHKEPFLGNFPTPTRPLEYLHLDLCGPISTPSVSGHRYFLRAVDGFSHFVWIRFLAFKSDVNKTLRELFLKIENESNNSIVNLVSDNGTEFKNKDLSAYYVSKGMNHLTTAPYTPEENPLAERGNRTTVAKLRCLLNDSNLPPCFWAEAAQTAVYLENITPCKSINFSTPFFKWHGKTPSVAHLHPFGCEAIYFLNRSAGKLGNRGAMGIFLGYGEGHRSYRILDAETGNVEITHHVKFNHHVFPSYPSDGPNPDASSLTFLFDDEDPPSQTPANNHIAESAEPTSPNSDSSGDDQRVEELLVEPQTTQELQTADPNPSDPTQSPIDETPAPSKHYSWIPVDQPPPKNISSDIDSGNIISGSRRSGHSANAVGYMKEDPRSYNEAILGQIRIEGMLQLLLFMDNIPVSDYDNSATQGLLITLRNEHLASSDAMFGLSELDSDLRALGTETGSYSQVVLVRESRSAVHHRVLVRPASHQHGLDLGGRVS</sequence>
<keyword evidence="9" id="KW-0229">DNA integration</keyword>
<name>A0A2N5V3Q1_9BASI</name>
<evidence type="ECO:0000313" key="18">
    <source>
        <dbReference type="Proteomes" id="UP000235392"/>
    </source>
</evidence>
<gene>
    <name evidence="17" type="ORF">PCASD_05141</name>
</gene>
<dbReference type="Proteomes" id="UP000235392">
    <property type="component" value="Unassembled WGS sequence"/>
</dbReference>
<dbReference type="SUPFAM" id="SSF53098">
    <property type="entry name" value="Ribonuclease H-like"/>
    <property type="match status" value="1"/>
</dbReference>
<keyword evidence="6" id="KW-0378">Hydrolase</keyword>
<dbReference type="PANTHER" id="PTHR42648">
    <property type="entry name" value="TRANSPOSASE, PUTATIVE-RELATED"/>
    <property type="match status" value="1"/>
</dbReference>
<dbReference type="GO" id="GO:0032196">
    <property type="term" value="P:transposition"/>
    <property type="evidence" value="ECO:0007669"/>
    <property type="project" value="UniProtKB-KW"/>
</dbReference>
<evidence type="ECO:0000313" key="17">
    <source>
        <dbReference type="EMBL" id="PLW44625.1"/>
    </source>
</evidence>
<evidence type="ECO:0000256" key="6">
    <source>
        <dbReference type="ARBA" id="ARBA00022801"/>
    </source>
</evidence>
<keyword evidence="8" id="KW-0694">RNA-binding</keyword>
<dbReference type="GO" id="GO:0015074">
    <property type="term" value="P:DNA integration"/>
    <property type="evidence" value="ECO:0007669"/>
    <property type="project" value="UniProtKB-KW"/>
</dbReference>
<accession>A0A2N5V3Q1</accession>
<evidence type="ECO:0000256" key="9">
    <source>
        <dbReference type="ARBA" id="ARBA00022908"/>
    </source>
</evidence>
<dbReference type="Pfam" id="PF00665">
    <property type="entry name" value="rve"/>
    <property type="match status" value="1"/>
</dbReference>
<evidence type="ECO:0000256" key="14">
    <source>
        <dbReference type="ARBA" id="ARBA00049244"/>
    </source>
</evidence>
<feature type="region of interest" description="Disordered" evidence="15">
    <location>
        <begin position="250"/>
        <end position="354"/>
    </location>
</feature>
<feature type="domain" description="Integrase catalytic" evidence="16">
    <location>
        <begin position="16"/>
        <end position="182"/>
    </location>
</feature>